<dbReference type="RefSeq" id="WP_349245152.1">
    <property type="nucleotide sequence ID" value="NZ_JASCXX010000013.1"/>
</dbReference>
<keyword evidence="4" id="KW-0808">Transferase</keyword>
<dbReference type="InterPro" id="IPR029063">
    <property type="entry name" value="SAM-dependent_MTases_sf"/>
</dbReference>
<evidence type="ECO:0000256" key="2">
    <source>
        <dbReference type="ARBA" id="ARBA00011900"/>
    </source>
</evidence>
<comment type="catalytic activity">
    <reaction evidence="6">
        <text>a 2'-deoxyadenosine in DNA + S-adenosyl-L-methionine = an N(6)-methyl-2'-deoxyadenosine in DNA + S-adenosyl-L-homocysteine + H(+)</text>
        <dbReference type="Rhea" id="RHEA:15197"/>
        <dbReference type="Rhea" id="RHEA-COMP:12418"/>
        <dbReference type="Rhea" id="RHEA-COMP:12419"/>
        <dbReference type="ChEBI" id="CHEBI:15378"/>
        <dbReference type="ChEBI" id="CHEBI:57856"/>
        <dbReference type="ChEBI" id="CHEBI:59789"/>
        <dbReference type="ChEBI" id="CHEBI:90615"/>
        <dbReference type="ChEBI" id="CHEBI:90616"/>
        <dbReference type="EC" id="2.1.1.72"/>
    </reaction>
</comment>
<dbReference type="EMBL" id="JASCXX010000013">
    <property type="protein sequence ID" value="MDI6449743.1"/>
    <property type="molecule type" value="Genomic_DNA"/>
</dbReference>
<dbReference type="PANTHER" id="PTHR33841">
    <property type="entry name" value="DNA METHYLTRANSFERASE YEEA-RELATED"/>
    <property type="match status" value="1"/>
</dbReference>
<evidence type="ECO:0000259" key="7">
    <source>
        <dbReference type="Pfam" id="PF02384"/>
    </source>
</evidence>
<comment type="similarity">
    <text evidence="1">Belongs to the N(4)/N(6)-methyltransferase family.</text>
</comment>
<sequence length="1131" mass="128831">MRGKIAVDPVESYLKDVSEIWRSGGGVAEESYYGAMQKLLDEIGSKLKPRVRCVGQLKNTGAGTPDFGLFTADQFQRAKDTLPIEGQLPSRGVIECKPWDDDSFARSESAQVSKYWKRYNLVLVTNYRDFVLIGRDEAGKALRLESFRLAESENAFHAMLAHPHKTAREHGPRLVEFLRRVMLHAAPLTEPEDLAWFLASYAREARFRVEEKAHLPALEGLKKALEEALGMKFEGDKGEHFFRATLVQTLFYGVFSSWVLWSREHRDRPGYKFRWHDTAWTLHVPMIATLFDQIAMPKRLKPLGIDEVLDCAGVVLNRVDRAAFFSRFEDEHAVQYFYEPFLKAYDPELRKDLGVWYTPPEIVQYQVERVERVLREELNIADGLADEQVVILDPCCGTGAYLVETLKRIHKTLQDKGRSALTAQRLKKAAMERVFGFEILPAPFVISHLQLGLLLRQLDAPLNPDGSERAGVYLTNALTGWEPLEDPKTLLPFPELKAERDKANEIKQQARILVILGNPPYNGFAGTAIQEERDLVTSYRTTKRAPKPEGQGLNDLYIRFFRMAERRIVEKTGKGVICYISNYSWLEGLSHTGMRERYLEAFDRIWIDCLNGDKYKTGKLTPWGEPDPSIFSTEQNREGIQVGTAIALLVLSTPKAPDEEVHCRTLSFRHLWGKGKHAEIQRNAREEEQAEYETLSPQVSVGYPYSPIRIDQDYMTWPSLPDVFPVSFPGVQTCRDEFLVDIDRERLNERIDTYFNRELSHDEIMRQYPVVMQEGRRYTARQTRDVLLRRGRLTDGIVRYAYRPFDMRWLYWEPETKLLDEKRVDYFPHVYRGNVWLAGAQHHRRDYDPPLATASLGCRHLYEYGANLFPIYLKVIAGTDDLFSQNSGTTRANLSPCARAYLDSLSASADDLFFECLATFFSGAYVADNGFALRQGWPRVPLPGMKAALLASAALGRRIAALLDTEKPVDGVTTGQIDSRLRDIGAICRVGGGSLDPHAGHLDVMAGWGHAGKGGVCMPGSGKVEVRGQDDEALRRAFGDGILDVFLNEHAYWSNVPRAVWEYRIGGYQVVKKWLSYREKALLGRGLKVEEAEYVTEMVRRIAALILMQRELDANYEAVKADTYPWPHSEQ</sequence>
<gene>
    <name evidence="9" type="ORF">QJ522_11860</name>
</gene>
<dbReference type="GO" id="GO:0003677">
    <property type="term" value="F:DNA binding"/>
    <property type="evidence" value="ECO:0007669"/>
    <property type="project" value="InterPro"/>
</dbReference>
<evidence type="ECO:0000313" key="9">
    <source>
        <dbReference type="EMBL" id="MDI6449743.1"/>
    </source>
</evidence>
<proteinExistence type="inferred from homology"/>
<dbReference type="InterPro" id="IPR003356">
    <property type="entry name" value="DNA_methylase_A-5"/>
</dbReference>
<keyword evidence="5" id="KW-0680">Restriction system</keyword>
<dbReference type="InterPro" id="IPR050953">
    <property type="entry name" value="N4_N6_ade-DNA_methylase"/>
</dbReference>
<organism evidence="9 10">
    <name type="scientific">Anaerobaca lacustris</name>
    <dbReference type="NCBI Taxonomy" id="3044600"/>
    <lineage>
        <taxon>Bacteria</taxon>
        <taxon>Pseudomonadati</taxon>
        <taxon>Planctomycetota</taxon>
        <taxon>Phycisphaerae</taxon>
        <taxon>Sedimentisphaerales</taxon>
        <taxon>Anaerobacaceae</taxon>
        <taxon>Anaerobaca</taxon>
    </lineage>
</organism>
<feature type="domain" description="DNA methylase adenine-specific" evidence="7">
    <location>
        <begin position="332"/>
        <end position="447"/>
    </location>
</feature>
<dbReference type="PANTHER" id="PTHR33841:SF1">
    <property type="entry name" value="DNA METHYLTRANSFERASE A"/>
    <property type="match status" value="1"/>
</dbReference>
<evidence type="ECO:0000256" key="5">
    <source>
        <dbReference type="ARBA" id="ARBA00022747"/>
    </source>
</evidence>
<dbReference type="AlphaFoldDB" id="A0AAW6U3E3"/>
<keyword evidence="10" id="KW-1185">Reference proteome</keyword>
<dbReference type="SUPFAM" id="SSF53335">
    <property type="entry name" value="S-adenosyl-L-methionine-dependent methyltransferases"/>
    <property type="match status" value="1"/>
</dbReference>
<dbReference type="PROSITE" id="PS00092">
    <property type="entry name" value="N6_MTASE"/>
    <property type="match status" value="1"/>
</dbReference>
<protein>
    <recommendedName>
        <fullName evidence="2">site-specific DNA-methyltransferase (adenine-specific)</fullName>
        <ecNumber evidence="2">2.1.1.72</ecNumber>
    </recommendedName>
</protein>
<dbReference type="GO" id="GO:0009307">
    <property type="term" value="P:DNA restriction-modification system"/>
    <property type="evidence" value="ECO:0007669"/>
    <property type="project" value="UniProtKB-KW"/>
</dbReference>
<reference evidence="9" key="1">
    <citation type="submission" date="2023-05" db="EMBL/GenBank/DDBJ databases">
        <title>Anaerotaeda fermentans gen. nov., sp. nov., a novel anaerobic planctomycete of the new family within the order Sedimentisphaerales isolated from Taman Peninsula, Russia.</title>
        <authorList>
            <person name="Khomyakova M.A."/>
            <person name="Merkel A.Y."/>
            <person name="Slobodkin A.I."/>
        </authorList>
    </citation>
    <scope>NUCLEOTIDE SEQUENCE</scope>
    <source>
        <strain evidence="9">M17dextr</strain>
    </source>
</reference>
<dbReference type="GO" id="GO:0009007">
    <property type="term" value="F:site-specific DNA-methyltransferase (adenine-specific) activity"/>
    <property type="evidence" value="ECO:0007669"/>
    <property type="project" value="UniProtKB-EC"/>
</dbReference>
<evidence type="ECO:0000313" key="10">
    <source>
        <dbReference type="Proteomes" id="UP001431776"/>
    </source>
</evidence>
<evidence type="ECO:0000259" key="8">
    <source>
        <dbReference type="Pfam" id="PF18135"/>
    </source>
</evidence>
<comment type="caution">
    <text evidence="9">The sequence shown here is derived from an EMBL/GenBank/DDBJ whole genome shotgun (WGS) entry which is preliminary data.</text>
</comment>
<evidence type="ECO:0000256" key="3">
    <source>
        <dbReference type="ARBA" id="ARBA00022603"/>
    </source>
</evidence>
<dbReference type="InterPro" id="IPR041635">
    <property type="entry name" value="Type_ISP_LLaBIII_C"/>
</dbReference>
<dbReference type="GO" id="GO:0032259">
    <property type="term" value="P:methylation"/>
    <property type="evidence" value="ECO:0007669"/>
    <property type="project" value="UniProtKB-KW"/>
</dbReference>
<feature type="domain" description="Type ISP restriction-modification enzyme LLaBIII C-terminal specificity" evidence="8">
    <location>
        <begin position="722"/>
        <end position="1084"/>
    </location>
</feature>
<keyword evidence="3 9" id="KW-0489">Methyltransferase</keyword>
<dbReference type="EC" id="2.1.1.72" evidence="2"/>
<dbReference type="PRINTS" id="PR00507">
    <property type="entry name" value="N12N6MTFRASE"/>
</dbReference>
<dbReference type="Pfam" id="PF18135">
    <property type="entry name" value="Type_ISP_C"/>
    <property type="match status" value="1"/>
</dbReference>
<dbReference type="InterPro" id="IPR002052">
    <property type="entry name" value="DNA_methylase_N6_adenine_CS"/>
</dbReference>
<dbReference type="Proteomes" id="UP001431776">
    <property type="component" value="Unassembled WGS sequence"/>
</dbReference>
<dbReference type="Gene3D" id="3.40.50.150">
    <property type="entry name" value="Vaccinia Virus protein VP39"/>
    <property type="match status" value="1"/>
</dbReference>
<evidence type="ECO:0000256" key="6">
    <source>
        <dbReference type="ARBA" id="ARBA00047942"/>
    </source>
</evidence>
<accession>A0AAW6U3E3</accession>
<evidence type="ECO:0000256" key="4">
    <source>
        <dbReference type="ARBA" id="ARBA00022679"/>
    </source>
</evidence>
<name>A0AAW6U3E3_9BACT</name>
<dbReference type="Pfam" id="PF02384">
    <property type="entry name" value="N6_Mtase"/>
    <property type="match status" value="1"/>
</dbReference>
<dbReference type="GO" id="GO:0008170">
    <property type="term" value="F:N-methyltransferase activity"/>
    <property type="evidence" value="ECO:0007669"/>
    <property type="project" value="InterPro"/>
</dbReference>
<evidence type="ECO:0000256" key="1">
    <source>
        <dbReference type="ARBA" id="ARBA00006594"/>
    </source>
</evidence>